<proteinExistence type="predicted"/>
<comment type="caution">
    <text evidence="1">The sequence shown here is derived from an EMBL/GenBank/DDBJ whole genome shotgun (WGS) entry which is preliminary data.</text>
</comment>
<accession>A0A3M7SRN8</accession>
<dbReference type="Proteomes" id="UP000276133">
    <property type="component" value="Unassembled WGS sequence"/>
</dbReference>
<name>A0A3M7SRN8_BRAPC</name>
<gene>
    <name evidence="1" type="ORF">BpHYR1_052269</name>
</gene>
<feature type="non-terminal residue" evidence="1">
    <location>
        <position position="1"/>
    </location>
</feature>
<sequence length="81" mass="9513">WSFIKNSLSYFPPPPPPPLLHQLDSIHLLHMKKKTSLPIKINEKIFLNFSSKFFVILEKNSLKLELKKASLRKTKEIDKLE</sequence>
<reference evidence="1 2" key="1">
    <citation type="journal article" date="2018" name="Sci. Rep.">
        <title>Genomic signatures of local adaptation to the degree of environmental predictability in rotifers.</title>
        <authorList>
            <person name="Franch-Gras L."/>
            <person name="Hahn C."/>
            <person name="Garcia-Roger E.M."/>
            <person name="Carmona M.J."/>
            <person name="Serra M."/>
            <person name="Gomez A."/>
        </authorList>
    </citation>
    <scope>NUCLEOTIDE SEQUENCE [LARGE SCALE GENOMIC DNA]</scope>
    <source>
        <strain evidence="1">HYR1</strain>
    </source>
</reference>
<organism evidence="1 2">
    <name type="scientific">Brachionus plicatilis</name>
    <name type="common">Marine rotifer</name>
    <name type="synonym">Brachionus muelleri</name>
    <dbReference type="NCBI Taxonomy" id="10195"/>
    <lineage>
        <taxon>Eukaryota</taxon>
        <taxon>Metazoa</taxon>
        <taxon>Spiralia</taxon>
        <taxon>Gnathifera</taxon>
        <taxon>Rotifera</taxon>
        <taxon>Eurotatoria</taxon>
        <taxon>Monogononta</taxon>
        <taxon>Pseudotrocha</taxon>
        <taxon>Ploima</taxon>
        <taxon>Brachionidae</taxon>
        <taxon>Brachionus</taxon>
    </lineage>
</organism>
<protein>
    <submittedName>
        <fullName evidence="1">Uncharacterized protein</fullName>
    </submittedName>
</protein>
<dbReference type="AlphaFoldDB" id="A0A3M7SRN8"/>
<evidence type="ECO:0000313" key="2">
    <source>
        <dbReference type="Proteomes" id="UP000276133"/>
    </source>
</evidence>
<keyword evidence="2" id="KW-1185">Reference proteome</keyword>
<dbReference type="EMBL" id="REGN01000905">
    <property type="protein sequence ID" value="RNA38208.1"/>
    <property type="molecule type" value="Genomic_DNA"/>
</dbReference>
<evidence type="ECO:0000313" key="1">
    <source>
        <dbReference type="EMBL" id="RNA38208.1"/>
    </source>
</evidence>